<dbReference type="SMART" id="SM00530">
    <property type="entry name" value="HTH_XRE"/>
    <property type="match status" value="1"/>
</dbReference>
<dbReference type="InterPro" id="IPR010982">
    <property type="entry name" value="Lambda_DNA-bd_dom_sf"/>
</dbReference>
<proteinExistence type="predicted"/>
<evidence type="ECO:0000259" key="1">
    <source>
        <dbReference type="PROSITE" id="PS50943"/>
    </source>
</evidence>
<organism evidence="2 3">
    <name type="scientific">Klebsiella spallanzanii</name>
    <dbReference type="NCBI Taxonomy" id="2587528"/>
    <lineage>
        <taxon>Bacteria</taxon>
        <taxon>Pseudomonadati</taxon>
        <taxon>Pseudomonadota</taxon>
        <taxon>Gammaproteobacteria</taxon>
        <taxon>Enterobacterales</taxon>
        <taxon>Enterobacteriaceae</taxon>
        <taxon>Klebsiella/Raoultella group</taxon>
        <taxon>Klebsiella</taxon>
    </lineage>
</organism>
<sequence>MLSERLSDFFRLNFAQVHLKYSIVMLMIVLRCKVKRSQQELLSSEQHLQLVTLGRTLARSRVARKMLQSEVAIRANLSRNTVSRIENGDAGVAIGQILRYLSVIRPGATLADVLTKKDNVVDAQEIASRPRRARPLSNKELEEYDF</sequence>
<dbReference type="AlphaFoldDB" id="A0A564NKP4"/>
<gene>
    <name evidence="2" type="ORF">SB6408_02381</name>
</gene>
<evidence type="ECO:0000313" key="3">
    <source>
        <dbReference type="Proteomes" id="UP000318370"/>
    </source>
</evidence>
<feature type="domain" description="HTH cro/C1-type" evidence="1">
    <location>
        <begin position="57"/>
        <end position="88"/>
    </location>
</feature>
<accession>A0A564NKP4</accession>
<protein>
    <recommendedName>
        <fullName evidence="1">HTH cro/C1-type domain-containing protein</fullName>
    </recommendedName>
</protein>
<dbReference type="EMBL" id="CABGHF010000056">
    <property type="protein sequence ID" value="VUT06589.1"/>
    <property type="molecule type" value="Genomic_DNA"/>
</dbReference>
<reference evidence="2 3" key="1">
    <citation type="submission" date="2019-07" db="EMBL/GenBank/DDBJ databases">
        <authorList>
            <person name="Brisse S."/>
            <person name="Rodrigues C."/>
            <person name="Thorpe H."/>
        </authorList>
    </citation>
    <scope>NUCLEOTIDE SEQUENCE [LARGE SCALE GENOMIC DNA]</scope>
    <source>
        <strain evidence="2">SB6408</strain>
    </source>
</reference>
<dbReference type="Gene3D" id="1.10.260.40">
    <property type="entry name" value="lambda repressor-like DNA-binding domains"/>
    <property type="match status" value="1"/>
</dbReference>
<dbReference type="Proteomes" id="UP000318370">
    <property type="component" value="Unassembled WGS sequence"/>
</dbReference>
<dbReference type="PROSITE" id="PS50943">
    <property type="entry name" value="HTH_CROC1"/>
    <property type="match status" value="1"/>
</dbReference>
<name>A0A564NKP4_9ENTR</name>
<dbReference type="InterPro" id="IPR001387">
    <property type="entry name" value="Cro/C1-type_HTH"/>
</dbReference>
<dbReference type="CDD" id="cd00093">
    <property type="entry name" value="HTH_XRE"/>
    <property type="match status" value="1"/>
</dbReference>
<evidence type="ECO:0000313" key="2">
    <source>
        <dbReference type="EMBL" id="VUT06589.1"/>
    </source>
</evidence>
<dbReference type="GO" id="GO:0003677">
    <property type="term" value="F:DNA binding"/>
    <property type="evidence" value="ECO:0007669"/>
    <property type="project" value="InterPro"/>
</dbReference>
<dbReference type="Pfam" id="PF13560">
    <property type="entry name" value="HTH_31"/>
    <property type="match status" value="1"/>
</dbReference>
<dbReference type="SUPFAM" id="SSF47413">
    <property type="entry name" value="lambda repressor-like DNA-binding domains"/>
    <property type="match status" value="1"/>
</dbReference>